<feature type="domain" description="DJ-1/PfpI" evidence="1">
    <location>
        <begin position="1"/>
        <end position="162"/>
    </location>
</feature>
<dbReference type="EMBL" id="CP035727">
    <property type="protein sequence ID" value="QIW20786.1"/>
    <property type="molecule type" value="Genomic_DNA"/>
</dbReference>
<dbReference type="InterPro" id="IPR029062">
    <property type="entry name" value="Class_I_gatase-like"/>
</dbReference>
<protein>
    <submittedName>
        <fullName evidence="2">DJ-1/PfpI family protein</fullName>
    </submittedName>
</protein>
<dbReference type="Gene3D" id="3.40.50.880">
    <property type="match status" value="1"/>
</dbReference>
<dbReference type="PANTHER" id="PTHR43130:SF2">
    <property type="entry name" value="DJ-1_PFPI DOMAIN-CONTAINING PROTEIN"/>
    <property type="match status" value="1"/>
</dbReference>
<organism evidence="2 3">
    <name type="scientific">Bacillus thuringiensis serovar andalousiensis</name>
    <dbReference type="NCBI Taxonomy" id="257985"/>
    <lineage>
        <taxon>Bacteria</taxon>
        <taxon>Bacillati</taxon>
        <taxon>Bacillota</taxon>
        <taxon>Bacilli</taxon>
        <taxon>Bacillales</taxon>
        <taxon>Bacillaceae</taxon>
        <taxon>Bacillus</taxon>
        <taxon>Bacillus cereus group</taxon>
    </lineage>
</organism>
<reference evidence="3" key="1">
    <citation type="submission" date="2019-02" db="EMBL/GenBank/DDBJ databases">
        <title>Structural and Functional analysis of Lanthipeptide from Bacillus thuringiensis serovar andalousiensis B23193.</title>
        <authorList>
            <person name="Andreeva J.V."/>
            <person name="Grigoreva A."/>
        </authorList>
    </citation>
    <scope>NUCLEOTIDE SEQUENCE [LARGE SCALE GENOMIC DNA]</scope>
    <source>
        <strain evidence="3">B23193</strain>
    </source>
</reference>
<dbReference type="PANTHER" id="PTHR43130">
    <property type="entry name" value="ARAC-FAMILY TRANSCRIPTIONAL REGULATOR"/>
    <property type="match status" value="1"/>
</dbReference>
<dbReference type="InterPro" id="IPR052158">
    <property type="entry name" value="INH-QAR"/>
</dbReference>
<accession>A0A6H0TNG3</accession>
<dbReference type="RefSeq" id="WP_172554836.1">
    <property type="nucleotide sequence ID" value="NZ_CP035727.2"/>
</dbReference>
<sequence>MKIAIVCFDNFTDIDVFLPWDLLNRVRLVGGISDWNVQLLGTGKTHISMSGLRIPMTGSISDISSADAVIFASGKGVQNLYKNQEYLNSIHVDPQRQLIGSMCSGSLLLGAKKLLTGKKATTYPSVVEQLKEFDVDVIEQSFVNEGNISTAAGCFAAQDLSAWIIRTLINEEMVDTVLETVQPVGKGLYF</sequence>
<proteinExistence type="predicted"/>
<name>A0A6H0TNG3_BACTU</name>
<gene>
    <name evidence="2" type="ORF">EVG22_21205</name>
</gene>
<dbReference type="GO" id="GO:0006355">
    <property type="term" value="P:regulation of DNA-templated transcription"/>
    <property type="evidence" value="ECO:0007669"/>
    <property type="project" value="TreeGrafter"/>
</dbReference>
<dbReference type="InterPro" id="IPR002818">
    <property type="entry name" value="DJ-1/PfpI"/>
</dbReference>
<dbReference type="AlphaFoldDB" id="A0A6H0TNG3"/>
<evidence type="ECO:0000313" key="3">
    <source>
        <dbReference type="Proteomes" id="UP000501374"/>
    </source>
</evidence>
<dbReference type="Proteomes" id="UP000501374">
    <property type="component" value="Chromosome"/>
</dbReference>
<dbReference type="SUPFAM" id="SSF52317">
    <property type="entry name" value="Class I glutamine amidotransferase-like"/>
    <property type="match status" value="1"/>
</dbReference>
<evidence type="ECO:0000259" key="1">
    <source>
        <dbReference type="Pfam" id="PF01965"/>
    </source>
</evidence>
<evidence type="ECO:0000313" key="2">
    <source>
        <dbReference type="EMBL" id="QIW20786.1"/>
    </source>
</evidence>
<dbReference type="Pfam" id="PF01965">
    <property type="entry name" value="DJ-1_PfpI"/>
    <property type="match status" value="1"/>
</dbReference>